<feature type="compositionally biased region" description="Polar residues" evidence="1">
    <location>
        <begin position="108"/>
        <end position="117"/>
    </location>
</feature>
<dbReference type="Proteomes" id="UP001487740">
    <property type="component" value="Unassembled WGS sequence"/>
</dbReference>
<feature type="region of interest" description="Disordered" evidence="1">
    <location>
        <begin position="51"/>
        <end position="138"/>
    </location>
</feature>
<organism evidence="2 3">
    <name type="scientific">Scylla paramamosain</name>
    <name type="common">Mud crab</name>
    <dbReference type="NCBI Taxonomy" id="85552"/>
    <lineage>
        <taxon>Eukaryota</taxon>
        <taxon>Metazoa</taxon>
        <taxon>Ecdysozoa</taxon>
        <taxon>Arthropoda</taxon>
        <taxon>Crustacea</taxon>
        <taxon>Multicrustacea</taxon>
        <taxon>Malacostraca</taxon>
        <taxon>Eumalacostraca</taxon>
        <taxon>Eucarida</taxon>
        <taxon>Decapoda</taxon>
        <taxon>Pleocyemata</taxon>
        <taxon>Brachyura</taxon>
        <taxon>Eubrachyura</taxon>
        <taxon>Portunoidea</taxon>
        <taxon>Portunidae</taxon>
        <taxon>Portuninae</taxon>
        <taxon>Scylla</taxon>
    </lineage>
</organism>
<comment type="caution">
    <text evidence="2">The sequence shown here is derived from an EMBL/GenBank/DDBJ whole genome shotgun (WGS) entry which is preliminary data.</text>
</comment>
<sequence length="161" mass="17682">MRARKAHNTASPCTEHRQAAPERHEYVRLVIRSCSFSFAVTFPSHVRVTKKINKQREDNEGREGCGNVAPAPRSHRAIPQQQHARQSPFSRCKGRSGVPAGLQAPRPATTTRSASNLSRHEPRPGVQGPPGCLRQEGCCHPTKLPTRVVYAAAHRASQGGR</sequence>
<accession>A0AAW0TQ04</accession>
<proteinExistence type="predicted"/>
<feature type="compositionally biased region" description="Polar residues" evidence="1">
    <location>
        <begin position="79"/>
        <end position="89"/>
    </location>
</feature>
<evidence type="ECO:0000313" key="2">
    <source>
        <dbReference type="EMBL" id="KAK8389366.1"/>
    </source>
</evidence>
<evidence type="ECO:0000256" key="1">
    <source>
        <dbReference type="SAM" id="MobiDB-lite"/>
    </source>
</evidence>
<dbReference type="AlphaFoldDB" id="A0AAW0TQ04"/>
<gene>
    <name evidence="2" type="ORF">O3P69_008839</name>
</gene>
<dbReference type="EMBL" id="JARAKH010000027">
    <property type="protein sequence ID" value="KAK8389366.1"/>
    <property type="molecule type" value="Genomic_DNA"/>
</dbReference>
<evidence type="ECO:0000313" key="3">
    <source>
        <dbReference type="Proteomes" id="UP001487740"/>
    </source>
</evidence>
<reference evidence="2 3" key="1">
    <citation type="submission" date="2023-03" db="EMBL/GenBank/DDBJ databases">
        <title>High-quality genome of Scylla paramamosain provides insights in environmental adaptation.</title>
        <authorList>
            <person name="Zhang L."/>
        </authorList>
    </citation>
    <scope>NUCLEOTIDE SEQUENCE [LARGE SCALE GENOMIC DNA]</scope>
    <source>
        <strain evidence="2">LZ_2023a</strain>
        <tissue evidence="2">Muscle</tissue>
    </source>
</reference>
<protein>
    <submittedName>
        <fullName evidence="2">Uncharacterized protein</fullName>
    </submittedName>
</protein>
<feature type="compositionally biased region" description="Basic and acidic residues" evidence="1">
    <location>
        <begin position="54"/>
        <end position="63"/>
    </location>
</feature>
<keyword evidence="3" id="KW-1185">Reference proteome</keyword>
<name>A0AAW0TQ04_SCYPA</name>
<feature type="region of interest" description="Disordered" evidence="1">
    <location>
        <begin position="1"/>
        <end position="20"/>
    </location>
</feature>